<organism evidence="1 2">
    <name type="scientific">Stephania cephalantha</name>
    <dbReference type="NCBI Taxonomy" id="152367"/>
    <lineage>
        <taxon>Eukaryota</taxon>
        <taxon>Viridiplantae</taxon>
        <taxon>Streptophyta</taxon>
        <taxon>Embryophyta</taxon>
        <taxon>Tracheophyta</taxon>
        <taxon>Spermatophyta</taxon>
        <taxon>Magnoliopsida</taxon>
        <taxon>Ranunculales</taxon>
        <taxon>Menispermaceae</taxon>
        <taxon>Menispermoideae</taxon>
        <taxon>Cissampelideae</taxon>
        <taxon>Stephania</taxon>
    </lineage>
</organism>
<evidence type="ECO:0000313" key="2">
    <source>
        <dbReference type="Proteomes" id="UP001419268"/>
    </source>
</evidence>
<dbReference type="EMBL" id="JBBNAG010000002">
    <property type="protein sequence ID" value="KAK9158307.1"/>
    <property type="molecule type" value="Genomic_DNA"/>
</dbReference>
<protein>
    <submittedName>
        <fullName evidence="1">Uncharacterized protein</fullName>
    </submittedName>
</protein>
<accession>A0AAP0KT93</accession>
<name>A0AAP0KT93_9MAGN</name>
<keyword evidence="2" id="KW-1185">Reference proteome</keyword>
<dbReference type="Proteomes" id="UP001419268">
    <property type="component" value="Unassembled WGS sequence"/>
</dbReference>
<proteinExistence type="predicted"/>
<evidence type="ECO:0000313" key="1">
    <source>
        <dbReference type="EMBL" id="KAK9158307.1"/>
    </source>
</evidence>
<comment type="caution">
    <text evidence="1">The sequence shown here is derived from an EMBL/GenBank/DDBJ whole genome shotgun (WGS) entry which is preliminary data.</text>
</comment>
<sequence>MIAKRFEFRHFRQRLGESVMQYMGMYQQLLQFAGGVLDTNTDLVHFFYKGLLPAIGGIVVTTEPKRLDRANEHSLVKEAYLIKHLEDGALRSVETQIEQRSERMSLQDM</sequence>
<reference evidence="1 2" key="1">
    <citation type="submission" date="2024-01" db="EMBL/GenBank/DDBJ databases">
        <title>Genome assemblies of Stephania.</title>
        <authorList>
            <person name="Yang L."/>
        </authorList>
    </citation>
    <scope>NUCLEOTIDE SEQUENCE [LARGE SCALE GENOMIC DNA]</scope>
    <source>
        <strain evidence="1">JXDWG</strain>
        <tissue evidence="1">Leaf</tissue>
    </source>
</reference>
<dbReference type="AlphaFoldDB" id="A0AAP0KT93"/>
<gene>
    <name evidence="1" type="ORF">Scep_004881</name>
</gene>